<comment type="caution">
    <text evidence="10">The sequence shown here is derived from an EMBL/GenBank/DDBJ whole genome shotgun (WGS) entry which is preliminary data.</text>
</comment>
<evidence type="ECO:0000313" key="10">
    <source>
        <dbReference type="EMBL" id="MFD2459006.1"/>
    </source>
</evidence>
<dbReference type="Pfam" id="PF13537">
    <property type="entry name" value="GATase_7"/>
    <property type="match status" value="1"/>
</dbReference>
<gene>
    <name evidence="10" type="primary">asnB</name>
    <name evidence="10" type="ORF">ACFSYJ_10345</name>
</gene>
<evidence type="ECO:0000256" key="1">
    <source>
        <dbReference type="ARBA" id="ARBA00005187"/>
    </source>
</evidence>
<comment type="catalytic activity">
    <reaction evidence="8">
        <text>L-aspartate + L-glutamine + ATP + H2O = L-asparagine + L-glutamate + AMP + diphosphate + H(+)</text>
        <dbReference type="Rhea" id="RHEA:12228"/>
        <dbReference type="ChEBI" id="CHEBI:15377"/>
        <dbReference type="ChEBI" id="CHEBI:15378"/>
        <dbReference type="ChEBI" id="CHEBI:29985"/>
        <dbReference type="ChEBI" id="CHEBI:29991"/>
        <dbReference type="ChEBI" id="CHEBI:30616"/>
        <dbReference type="ChEBI" id="CHEBI:33019"/>
        <dbReference type="ChEBI" id="CHEBI:58048"/>
        <dbReference type="ChEBI" id="CHEBI:58359"/>
        <dbReference type="ChEBI" id="CHEBI:456215"/>
        <dbReference type="EC" id="6.3.5.4"/>
    </reaction>
</comment>
<dbReference type="Gene3D" id="3.40.50.620">
    <property type="entry name" value="HUPs"/>
    <property type="match status" value="1"/>
</dbReference>
<name>A0ABW5GBX8_9PSEU</name>
<dbReference type="GO" id="GO:0004066">
    <property type="term" value="F:asparagine synthase (glutamine-hydrolyzing) activity"/>
    <property type="evidence" value="ECO:0007669"/>
    <property type="project" value="UniProtKB-EC"/>
</dbReference>
<keyword evidence="4" id="KW-0547">Nucleotide-binding</keyword>
<evidence type="ECO:0000256" key="2">
    <source>
        <dbReference type="ARBA" id="ARBA00005752"/>
    </source>
</evidence>
<dbReference type="SUPFAM" id="SSF52402">
    <property type="entry name" value="Adenine nucleotide alpha hydrolases-like"/>
    <property type="match status" value="1"/>
</dbReference>
<proteinExistence type="inferred from homology"/>
<evidence type="ECO:0000256" key="6">
    <source>
        <dbReference type="ARBA" id="ARBA00022888"/>
    </source>
</evidence>
<dbReference type="Gene3D" id="3.60.20.10">
    <property type="entry name" value="Glutamine Phosphoribosylpyrophosphate, subunit 1, domain 1"/>
    <property type="match status" value="1"/>
</dbReference>
<protein>
    <recommendedName>
        <fullName evidence="3">asparagine synthase (glutamine-hydrolyzing)</fullName>
        <ecNumber evidence="3">6.3.5.4</ecNumber>
    </recommendedName>
</protein>
<dbReference type="Pfam" id="PF00733">
    <property type="entry name" value="Asn_synthase"/>
    <property type="match status" value="1"/>
</dbReference>
<dbReference type="RefSeq" id="WP_345386932.1">
    <property type="nucleotide sequence ID" value="NZ_BAABHG010000002.1"/>
</dbReference>
<dbReference type="NCBIfam" id="TIGR01536">
    <property type="entry name" value="asn_synth_AEB"/>
    <property type="match status" value="1"/>
</dbReference>
<keyword evidence="6" id="KW-0061">Asparagine biosynthesis</keyword>
<feature type="domain" description="Glutamine amidotransferase type-2" evidence="9">
    <location>
        <begin position="2"/>
        <end position="214"/>
    </location>
</feature>
<keyword evidence="5" id="KW-0067">ATP-binding</keyword>
<sequence length="619" mass="68737">MCGIVGWVSFERDLTRERQVLEAMTATMACRGPDASGLWMRRRAGLGHRRLAVIDPPGGAQPMTAEAGDDVVALTYSGEVYNYAELGDELRRRGHRFDTRSDTEVVLHAYLEWGEAMAERLNGMYAFAIWDGRSEKLVLVRDRLGVKPLYHHRTADGMLFASEPKAILAHPSAEPMLTTDGVRELFTSSRTPGHAIWAGMREVRPGTVVTVDATGLREHVYWRLEAAAHADDLDTTVATVRELLDDSVARQLVSDVPLCALLSGGLDSSAVTALAARHPGPAGAPIRSFMVDFVGQSANFVPDDLRDTPDGPFVRDVVANSGTDHRDIVLSGQALADPAVRRATIEAKDVPIGVGELDNSLYLLFKAIREHSTVALSGEAADETFGGYRWFHDPNVVNAETFPWVAAFMGDPAKKKDVEGTASAFFAPEFARVLDGGTYIRDHYASALREVPRLDGEDPKERRMRELCYLHLTRYLRLLLDRKDRLSMAVGLEVRVPYCDHRLVQYVFNAPWSMKAFDGREKSLLRAATADALPRSVLERVKSPYPSTQDPKYVHALREQARDLLAEPGSRVFDVFDRERIAAAVGMESPLPMPVRFALEWMLDVATWFEVRSPVLKLL</sequence>
<reference evidence="11" key="1">
    <citation type="journal article" date="2019" name="Int. J. Syst. Evol. Microbiol.">
        <title>The Global Catalogue of Microorganisms (GCM) 10K type strain sequencing project: providing services to taxonomists for standard genome sequencing and annotation.</title>
        <authorList>
            <consortium name="The Broad Institute Genomics Platform"/>
            <consortium name="The Broad Institute Genome Sequencing Center for Infectious Disease"/>
            <person name="Wu L."/>
            <person name="Ma J."/>
        </authorList>
    </citation>
    <scope>NUCLEOTIDE SEQUENCE [LARGE SCALE GENOMIC DNA]</scope>
    <source>
        <strain evidence="11">CGMCC 4.7643</strain>
    </source>
</reference>
<evidence type="ECO:0000256" key="7">
    <source>
        <dbReference type="ARBA" id="ARBA00022962"/>
    </source>
</evidence>
<organism evidence="10 11">
    <name type="scientific">Amycolatopsis samaneae</name>
    <dbReference type="NCBI Taxonomy" id="664691"/>
    <lineage>
        <taxon>Bacteria</taxon>
        <taxon>Bacillati</taxon>
        <taxon>Actinomycetota</taxon>
        <taxon>Actinomycetes</taxon>
        <taxon>Pseudonocardiales</taxon>
        <taxon>Pseudonocardiaceae</taxon>
        <taxon>Amycolatopsis</taxon>
    </lineage>
</organism>
<dbReference type="PIRSF" id="PIRSF001589">
    <property type="entry name" value="Asn_synthetase_glu-h"/>
    <property type="match status" value="1"/>
</dbReference>
<evidence type="ECO:0000256" key="4">
    <source>
        <dbReference type="ARBA" id="ARBA00022741"/>
    </source>
</evidence>
<dbReference type="SUPFAM" id="SSF56235">
    <property type="entry name" value="N-terminal nucleophile aminohydrolases (Ntn hydrolases)"/>
    <property type="match status" value="1"/>
</dbReference>
<evidence type="ECO:0000256" key="3">
    <source>
        <dbReference type="ARBA" id="ARBA00012737"/>
    </source>
</evidence>
<comment type="similarity">
    <text evidence="2">Belongs to the asparagine synthetase family.</text>
</comment>
<dbReference type="PANTHER" id="PTHR43284">
    <property type="entry name" value="ASPARAGINE SYNTHETASE (GLUTAMINE-HYDROLYZING)"/>
    <property type="match status" value="1"/>
</dbReference>
<evidence type="ECO:0000313" key="11">
    <source>
        <dbReference type="Proteomes" id="UP001597419"/>
    </source>
</evidence>
<keyword evidence="6" id="KW-0028">Amino-acid biosynthesis</keyword>
<dbReference type="InterPro" id="IPR029055">
    <property type="entry name" value="Ntn_hydrolases_N"/>
</dbReference>
<dbReference type="InterPro" id="IPR006426">
    <property type="entry name" value="Asn_synth_AEB"/>
</dbReference>
<dbReference type="CDD" id="cd01991">
    <property type="entry name" value="Asn_synthase_B_C"/>
    <property type="match status" value="1"/>
</dbReference>
<dbReference type="InterPro" id="IPR014729">
    <property type="entry name" value="Rossmann-like_a/b/a_fold"/>
</dbReference>
<dbReference type="InterPro" id="IPR001962">
    <property type="entry name" value="Asn_synthase"/>
</dbReference>
<keyword evidence="11" id="KW-1185">Reference proteome</keyword>
<dbReference type="InterPro" id="IPR033738">
    <property type="entry name" value="AsnB_N"/>
</dbReference>
<evidence type="ECO:0000256" key="8">
    <source>
        <dbReference type="ARBA" id="ARBA00048741"/>
    </source>
</evidence>
<dbReference type="EMBL" id="JBHUKU010000004">
    <property type="protein sequence ID" value="MFD2459006.1"/>
    <property type="molecule type" value="Genomic_DNA"/>
</dbReference>
<dbReference type="InterPro" id="IPR017932">
    <property type="entry name" value="GATase_2_dom"/>
</dbReference>
<comment type="pathway">
    <text evidence="1">Amino-acid biosynthesis; L-asparagine biosynthesis; L-asparagine from L-aspartate (L-Gln route): step 1/1.</text>
</comment>
<evidence type="ECO:0000256" key="5">
    <source>
        <dbReference type="ARBA" id="ARBA00022840"/>
    </source>
</evidence>
<dbReference type="CDD" id="cd00712">
    <property type="entry name" value="AsnB"/>
    <property type="match status" value="1"/>
</dbReference>
<evidence type="ECO:0000259" key="9">
    <source>
        <dbReference type="PROSITE" id="PS51278"/>
    </source>
</evidence>
<dbReference type="PROSITE" id="PS51278">
    <property type="entry name" value="GATASE_TYPE_2"/>
    <property type="match status" value="1"/>
</dbReference>
<dbReference type="EC" id="6.3.5.4" evidence="3"/>
<keyword evidence="10" id="KW-0436">Ligase</keyword>
<dbReference type="PANTHER" id="PTHR43284:SF1">
    <property type="entry name" value="ASPARAGINE SYNTHETASE"/>
    <property type="match status" value="1"/>
</dbReference>
<dbReference type="Proteomes" id="UP001597419">
    <property type="component" value="Unassembled WGS sequence"/>
</dbReference>
<keyword evidence="7" id="KW-0315">Glutamine amidotransferase</keyword>
<dbReference type="InterPro" id="IPR051786">
    <property type="entry name" value="ASN_synthetase/amidase"/>
</dbReference>
<accession>A0ABW5GBX8</accession>